<proteinExistence type="predicted"/>
<dbReference type="AlphaFoldDB" id="A0A7X2PB60"/>
<evidence type="ECO:0000259" key="1">
    <source>
        <dbReference type="PROSITE" id="PS50943"/>
    </source>
</evidence>
<dbReference type="PROSITE" id="PS50943">
    <property type="entry name" value="HTH_CROC1"/>
    <property type="match status" value="1"/>
</dbReference>
<sequence length="104" mass="11592">MKKAEYNCAISTEKILKELGLQIKNARLRRLISAQLVADRAGISRSTLWKVEAGNPAVAMGNYAAVLHAINGLDKDLLLVAKDEELKNYQMDKGIICKKRAPRR</sequence>
<keyword evidence="3" id="KW-1185">Reference proteome</keyword>
<dbReference type="EMBL" id="VUNN01000001">
    <property type="protein sequence ID" value="MSU05253.1"/>
    <property type="molecule type" value="Genomic_DNA"/>
</dbReference>
<organism evidence="2 3">
    <name type="scientific">Bullifex porci</name>
    <dbReference type="NCBI Taxonomy" id="2606638"/>
    <lineage>
        <taxon>Bacteria</taxon>
        <taxon>Pseudomonadati</taxon>
        <taxon>Spirochaetota</taxon>
        <taxon>Spirochaetia</taxon>
        <taxon>Spirochaetales</taxon>
        <taxon>Spirochaetaceae</taxon>
        <taxon>Bullifex</taxon>
    </lineage>
</organism>
<accession>A0A7X2PB60</accession>
<dbReference type="RefSeq" id="WP_154424311.1">
    <property type="nucleotide sequence ID" value="NZ_JAQYPZ010000066.1"/>
</dbReference>
<dbReference type="InterPro" id="IPR010982">
    <property type="entry name" value="Lambda_DNA-bd_dom_sf"/>
</dbReference>
<dbReference type="Proteomes" id="UP000460549">
    <property type="component" value="Unassembled WGS sequence"/>
</dbReference>
<protein>
    <submittedName>
        <fullName evidence="2">Transcriptional regulator</fullName>
    </submittedName>
</protein>
<dbReference type="Gene3D" id="1.10.260.40">
    <property type="entry name" value="lambda repressor-like DNA-binding domains"/>
    <property type="match status" value="1"/>
</dbReference>
<dbReference type="CDD" id="cd00093">
    <property type="entry name" value="HTH_XRE"/>
    <property type="match status" value="1"/>
</dbReference>
<feature type="domain" description="HTH cro/C1-type" evidence="1">
    <location>
        <begin position="23"/>
        <end position="55"/>
    </location>
</feature>
<dbReference type="Pfam" id="PF13560">
    <property type="entry name" value="HTH_31"/>
    <property type="match status" value="1"/>
</dbReference>
<gene>
    <name evidence="2" type="ORF">FYJ80_00430</name>
</gene>
<name>A0A7X2PB60_9SPIO</name>
<reference evidence="2 3" key="1">
    <citation type="submission" date="2019-08" db="EMBL/GenBank/DDBJ databases">
        <title>In-depth cultivation of the pig gut microbiome towards novel bacterial diversity and tailored functional studies.</title>
        <authorList>
            <person name="Wylensek D."/>
            <person name="Hitch T.C.A."/>
            <person name="Clavel T."/>
        </authorList>
    </citation>
    <scope>NUCLEOTIDE SEQUENCE [LARGE SCALE GENOMIC DNA]</scope>
    <source>
        <strain evidence="2 3">NM-380-WT-3C1</strain>
    </source>
</reference>
<dbReference type="GO" id="GO:0003677">
    <property type="term" value="F:DNA binding"/>
    <property type="evidence" value="ECO:0007669"/>
    <property type="project" value="InterPro"/>
</dbReference>
<evidence type="ECO:0000313" key="3">
    <source>
        <dbReference type="Proteomes" id="UP000460549"/>
    </source>
</evidence>
<dbReference type="SUPFAM" id="SSF47413">
    <property type="entry name" value="lambda repressor-like DNA-binding domains"/>
    <property type="match status" value="1"/>
</dbReference>
<evidence type="ECO:0000313" key="2">
    <source>
        <dbReference type="EMBL" id="MSU05253.1"/>
    </source>
</evidence>
<comment type="caution">
    <text evidence="2">The sequence shown here is derived from an EMBL/GenBank/DDBJ whole genome shotgun (WGS) entry which is preliminary data.</text>
</comment>
<dbReference type="InterPro" id="IPR001387">
    <property type="entry name" value="Cro/C1-type_HTH"/>
</dbReference>